<feature type="binding site" evidence="14 15">
    <location>
        <position position="89"/>
    </location>
    <ligand>
        <name>a divalent metal cation</name>
        <dbReference type="ChEBI" id="CHEBI:60240"/>
    </ligand>
</feature>
<keyword evidence="19" id="KW-1185">Reference proteome</keyword>
<dbReference type="PATRIC" id="fig|1121338.3.peg.276"/>
<dbReference type="CDD" id="cd07182">
    <property type="entry name" value="RNase_HII_bacteria_HII_like"/>
    <property type="match status" value="1"/>
</dbReference>
<comment type="subcellular location">
    <subcellularLocation>
        <location evidence="4 14">Cytoplasm</location>
    </subcellularLocation>
</comment>
<feature type="binding site" evidence="14 15">
    <location>
        <position position="88"/>
    </location>
    <ligand>
        <name>a divalent metal cation</name>
        <dbReference type="ChEBI" id="CHEBI:60240"/>
    </ligand>
</feature>
<organism evidence="18 19">
    <name type="scientific">Clostridium tepidiprofundi DSM 19306</name>
    <dbReference type="NCBI Taxonomy" id="1121338"/>
    <lineage>
        <taxon>Bacteria</taxon>
        <taxon>Bacillati</taxon>
        <taxon>Bacillota</taxon>
        <taxon>Clostridia</taxon>
        <taxon>Eubacteriales</taxon>
        <taxon>Clostridiaceae</taxon>
        <taxon>Clostridium</taxon>
    </lineage>
</organism>
<dbReference type="GO" id="GO:0005737">
    <property type="term" value="C:cytoplasm"/>
    <property type="evidence" value="ECO:0007669"/>
    <property type="project" value="UniProtKB-SubCell"/>
</dbReference>
<dbReference type="PANTHER" id="PTHR10954">
    <property type="entry name" value="RIBONUCLEASE H2 SUBUNIT A"/>
    <property type="match status" value="1"/>
</dbReference>
<feature type="domain" description="RNase H type-2" evidence="17">
    <location>
        <begin position="82"/>
        <end position="272"/>
    </location>
</feature>
<dbReference type="GO" id="GO:0032299">
    <property type="term" value="C:ribonuclease H2 complex"/>
    <property type="evidence" value="ECO:0007669"/>
    <property type="project" value="TreeGrafter"/>
</dbReference>
<dbReference type="STRING" id="1121338.CLTEP_02720"/>
<gene>
    <name evidence="14 18" type="primary">rnhB</name>
    <name evidence="18" type="ORF">CLTEP_02720</name>
</gene>
<comment type="function">
    <text evidence="3 14 16">Endonuclease that specifically degrades the RNA of RNA-DNA hybrids.</text>
</comment>
<evidence type="ECO:0000313" key="19">
    <source>
        <dbReference type="Proteomes" id="UP000075531"/>
    </source>
</evidence>
<evidence type="ECO:0000256" key="12">
    <source>
        <dbReference type="ARBA" id="ARBA00022801"/>
    </source>
</evidence>
<comment type="cofactor">
    <cofactor evidence="2">
        <name>Mg(2+)</name>
        <dbReference type="ChEBI" id="CHEBI:18420"/>
    </cofactor>
</comment>
<dbReference type="Proteomes" id="UP000075531">
    <property type="component" value="Unassembled WGS sequence"/>
</dbReference>
<comment type="caution">
    <text evidence="18">The sequence shown here is derived from an EMBL/GenBank/DDBJ whole genome shotgun (WGS) entry which is preliminary data.</text>
</comment>
<keyword evidence="13 14" id="KW-0464">Manganese</keyword>
<evidence type="ECO:0000256" key="10">
    <source>
        <dbReference type="ARBA" id="ARBA00022723"/>
    </source>
</evidence>
<dbReference type="InterPro" id="IPR022898">
    <property type="entry name" value="RNase_HII"/>
</dbReference>
<evidence type="ECO:0000256" key="13">
    <source>
        <dbReference type="ARBA" id="ARBA00023211"/>
    </source>
</evidence>
<dbReference type="EC" id="3.1.26.4" evidence="6 14"/>
<evidence type="ECO:0000256" key="14">
    <source>
        <dbReference type="HAMAP-Rule" id="MF_00052"/>
    </source>
</evidence>
<evidence type="ECO:0000256" key="16">
    <source>
        <dbReference type="RuleBase" id="RU003515"/>
    </source>
</evidence>
<evidence type="ECO:0000256" key="4">
    <source>
        <dbReference type="ARBA" id="ARBA00004496"/>
    </source>
</evidence>
<evidence type="ECO:0000256" key="11">
    <source>
        <dbReference type="ARBA" id="ARBA00022759"/>
    </source>
</evidence>
<dbReference type="GO" id="GO:0043137">
    <property type="term" value="P:DNA replication, removal of RNA primer"/>
    <property type="evidence" value="ECO:0007669"/>
    <property type="project" value="TreeGrafter"/>
</dbReference>
<reference evidence="18 19" key="1">
    <citation type="submission" date="2016-02" db="EMBL/GenBank/DDBJ databases">
        <title>Genome sequence of Clostridium tepidiprofundi DSM 19306.</title>
        <authorList>
            <person name="Poehlein A."/>
            <person name="Daniel R."/>
        </authorList>
    </citation>
    <scope>NUCLEOTIDE SEQUENCE [LARGE SCALE GENOMIC DNA]</scope>
    <source>
        <strain evidence="18 19">DSM 19306</strain>
    </source>
</reference>
<evidence type="ECO:0000256" key="9">
    <source>
        <dbReference type="ARBA" id="ARBA00022722"/>
    </source>
</evidence>
<dbReference type="SUPFAM" id="SSF53098">
    <property type="entry name" value="Ribonuclease H-like"/>
    <property type="match status" value="1"/>
</dbReference>
<dbReference type="Gene3D" id="3.30.420.10">
    <property type="entry name" value="Ribonuclease H-like superfamily/Ribonuclease H"/>
    <property type="match status" value="1"/>
</dbReference>
<evidence type="ECO:0000313" key="18">
    <source>
        <dbReference type="EMBL" id="KYH35879.1"/>
    </source>
</evidence>
<evidence type="ECO:0000256" key="1">
    <source>
        <dbReference type="ARBA" id="ARBA00000077"/>
    </source>
</evidence>
<dbReference type="GO" id="GO:0003723">
    <property type="term" value="F:RNA binding"/>
    <property type="evidence" value="ECO:0007669"/>
    <property type="project" value="UniProtKB-UniRule"/>
</dbReference>
<keyword evidence="8 14" id="KW-0963">Cytoplasm</keyword>
<dbReference type="GO" id="GO:0004523">
    <property type="term" value="F:RNA-DNA hybrid ribonuclease activity"/>
    <property type="evidence" value="ECO:0007669"/>
    <property type="project" value="UniProtKB-UniRule"/>
</dbReference>
<keyword evidence="10 14" id="KW-0479">Metal-binding</keyword>
<comment type="catalytic activity">
    <reaction evidence="1 14 15 16">
        <text>Endonucleolytic cleavage to 5'-phosphomonoester.</text>
        <dbReference type="EC" id="3.1.26.4"/>
    </reaction>
</comment>
<dbReference type="InterPro" id="IPR001352">
    <property type="entry name" value="RNase_HII/HIII"/>
</dbReference>
<comment type="similarity">
    <text evidence="5 14 16">Belongs to the RNase HII family.</text>
</comment>
<dbReference type="InterPro" id="IPR024567">
    <property type="entry name" value="RNase_HII/HIII_dom"/>
</dbReference>
<proteinExistence type="inferred from homology"/>
<dbReference type="GO" id="GO:0030145">
    <property type="term" value="F:manganese ion binding"/>
    <property type="evidence" value="ECO:0007669"/>
    <property type="project" value="UniProtKB-UniRule"/>
</dbReference>
<dbReference type="PROSITE" id="PS51975">
    <property type="entry name" value="RNASE_H_2"/>
    <property type="match status" value="1"/>
</dbReference>
<dbReference type="RefSeq" id="WP_084364540.1">
    <property type="nucleotide sequence ID" value="NZ_LTBA01000001.1"/>
</dbReference>
<dbReference type="NCBIfam" id="NF000595">
    <property type="entry name" value="PRK00015.1-3"/>
    <property type="match status" value="1"/>
</dbReference>
<dbReference type="NCBIfam" id="NF000594">
    <property type="entry name" value="PRK00015.1-1"/>
    <property type="match status" value="1"/>
</dbReference>
<comment type="cofactor">
    <cofactor evidence="14 15">
        <name>Mn(2+)</name>
        <dbReference type="ChEBI" id="CHEBI:29035"/>
    </cofactor>
    <cofactor evidence="14 15">
        <name>Mg(2+)</name>
        <dbReference type="ChEBI" id="CHEBI:18420"/>
    </cofactor>
    <text evidence="14 15">Manganese or magnesium. Binds 1 divalent metal ion per monomer in the absence of substrate. May bind a second metal ion after substrate binding.</text>
</comment>
<dbReference type="InterPro" id="IPR036397">
    <property type="entry name" value="RNaseH_sf"/>
</dbReference>
<dbReference type="InterPro" id="IPR012337">
    <property type="entry name" value="RNaseH-like_sf"/>
</dbReference>
<evidence type="ECO:0000256" key="6">
    <source>
        <dbReference type="ARBA" id="ARBA00012180"/>
    </source>
</evidence>
<evidence type="ECO:0000259" key="17">
    <source>
        <dbReference type="PROSITE" id="PS51975"/>
    </source>
</evidence>
<dbReference type="OrthoDB" id="9803420at2"/>
<dbReference type="Pfam" id="PF01351">
    <property type="entry name" value="RNase_HII"/>
    <property type="match status" value="1"/>
</dbReference>
<dbReference type="HAMAP" id="MF_00052_B">
    <property type="entry name" value="RNase_HII_B"/>
    <property type="match status" value="1"/>
</dbReference>
<dbReference type="EMBL" id="LTBA01000001">
    <property type="protein sequence ID" value="KYH35879.1"/>
    <property type="molecule type" value="Genomic_DNA"/>
</dbReference>
<evidence type="ECO:0000256" key="5">
    <source>
        <dbReference type="ARBA" id="ARBA00007383"/>
    </source>
</evidence>
<feature type="binding site" evidence="14 15">
    <location>
        <position position="185"/>
    </location>
    <ligand>
        <name>a divalent metal cation</name>
        <dbReference type="ChEBI" id="CHEBI:60240"/>
    </ligand>
</feature>
<dbReference type="AlphaFoldDB" id="A0A151B7K6"/>
<keyword evidence="11 14" id="KW-0255">Endonuclease</keyword>
<evidence type="ECO:0000256" key="2">
    <source>
        <dbReference type="ARBA" id="ARBA00001946"/>
    </source>
</evidence>
<evidence type="ECO:0000256" key="3">
    <source>
        <dbReference type="ARBA" id="ARBA00004065"/>
    </source>
</evidence>
<keyword evidence="9 14" id="KW-0540">Nuclease</keyword>
<evidence type="ECO:0000256" key="15">
    <source>
        <dbReference type="PROSITE-ProRule" id="PRU01319"/>
    </source>
</evidence>
<protein>
    <recommendedName>
        <fullName evidence="7 14">Ribonuclease HII</fullName>
        <shortName evidence="14">RNase HII</shortName>
        <ecNumber evidence="6 14">3.1.26.4</ecNumber>
    </recommendedName>
</protein>
<evidence type="ECO:0000256" key="8">
    <source>
        <dbReference type="ARBA" id="ARBA00022490"/>
    </source>
</evidence>
<accession>A0A151B7K6</accession>
<dbReference type="PANTHER" id="PTHR10954:SF18">
    <property type="entry name" value="RIBONUCLEASE HII"/>
    <property type="match status" value="1"/>
</dbReference>
<name>A0A151B7K6_9CLOT</name>
<evidence type="ECO:0000256" key="7">
    <source>
        <dbReference type="ARBA" id="ARBA00019179"/>
    </source>
</evidence>
<keyword evidence="12 14" id="KW-0378">Hydrolase</keyword>
<dbReference type="GO" id="GO:0006298">
    <property type="term" value="P:mismatch repair"/>
    <property type="evidence" value="ECO:0007669"/>
    <property type="project" value="TreeGrafter"/>
</dbReference>
<sequence length="272" mass="31045">MIIDINKMKVNEIKDIVINTEQSIHDYDVQMIKDFICSLKNDTRKSVQKLAIKLDGSLKRYFKEIERVKNMYDFDKSYGEYKYIAGVDEVGRGPLAGPIVAAAVILKLDYVSYKELILYINDSKKLSVQKRQLLAEIIKNKAISFSIARIDNDIIDKKGISWCNNQVFIDAVHGLKVKPDFVLSDGYEIKNFDVNNKAVIKGDLKSASIACASIIAKVYRDAIMQKYAEKYPNYDFVNNVGYGTTNHINAIKMYGKCDIHRESFIKNIIKKS</sequence>